<proteinExistence type="predicted"/>
<dbReference type="SUPFAM" id="SSF50814">
    <property type="entry name" value="Lipocalins"/>
    <property type="match status" value="1"/>
</dbReference>
<organism evidence="1 2">
    <name type="scientific">Adineta steineri</name>
    <dbReference type="NCBI Taxonomy" id="433720"/>
    <lineage>
        <taxon>Eukaryota</taxon>
        <taxon>Metazoa</taxon>
        <taxon>Spiralia</taxon>
        <taxon>Gnathifera</taxon>
        <taxon>Rotifera</taxon>
        <taxon>Eurotatoria</taxon>
        <taxon>Bdelloidea</taxon>
        <taxon>Adinetida</taxon>
        <taxon>Adinetidae</taxon>
        <taxon>Adineta</taxon>
    </lineage>
</organism>
<gene>
    <name evidence="1" type="ORF">KXQ929_LOCUS42521</name>
</gene>
<comment type="caution">
    <text evidence="1">The sequence shown here is derived from an EMBL/GenBank/DDBJ whole genome shotgun (WGS) entry which is preliminary data.</text>
</comment>
<reference evidence="1" key="1">
    <citation type="submission" date="2021-02" db="EMBL/GenBank/DDBJ databases">
        <authorList>
            <person name="Nowell W R."/>
        </authorList>
    </citation>
    <scope>NUCLEOTIDE SEQUENCE</scope>
</reference>
<name>A0A820EFT9_9BILA</name>
<dbReference type="EMBL" id="CAJOBB010010483">
    <property type="protein sequence ID" value="CAF4245635.1"/>
    <property type="molecule type" value="Genomic_DNA"/>
</dbReference>
<dbReference type="InterPro" id="IPR012674">
    <property type="entry name" value="Calycin"/>
</dbReference>
<dbReference type="Proteomes" id="UP000663868">
    <property type="component" value="Unassembled WGS sequence"/>
</dbReference>
<evidence type="ECO:0000313" key="2">
    <source>
        <dbReference type="Proteomes" id="UP000663868"/>
    </source>
</evidence>
<dbReference type="GO" id="GO:0008289">
    <property type="term" value="F:lipid binding"/>
    <property type="evidence" value="ECO:0007669"/>
    <property type="project" value="UniProtKB-KW"/>
</dbReference>
<protein>
    <submittedName>
        <fullName evidence="1">Uncharacterized protein</fullName>
    </submittedName>
</protein>
<dbReference type="AlphaFoldDB" id="A0A820EFT9"/>
<evidence type="ECO:0000313" key="1">
    <source>
        <dbReference type="EMBL" id="CAF4245635.1"/>
    </source>
</evidence>
<feature type="non-terminal residue" evidence="1">
    <location>
        <position position="1"/>
    </location>
</feature>
<dbReference type="Gene3D" id="2.40.128.20">
    <property type="match status" value="1"/>
</dbReference>
<sequence>MANNSNAEAFKGTWDYVDGENNDEYLKEIGVGMMGRVAAKGLKPRLV</sequence>
<accession>A0A820EFT9</accession>